<evidence type="ECO:0000313" key="1">
    <source>
        <dbReference type="EMBL" id="MBX62253.1"/>
    </source>
</evidence>
<name>A0A2P2Q5J9_RHIMU</name>
<sequence>MKCKSMIRKMRSMDASLNKAGHIFRDCLSMAKKIRAIFYNADEKV</sequence>
<accession>A0A2P2Q5J9</accession>
<protein>
    <submittedName>
        <fullName evidence="1">Uncharacterized protein</fullName>
    </submittedName>
</protein>
<dbReference type="EMBL" id="GGEC01081769">
    <property type="protein sequence ID" value="MBX62253.1"/>
    <property type="molecule type" value="Transcribed_RNA"/>
</dbReference>
<proteinExistence type="predicted"/>
<reference evidence="1" key="1">
    <citation type="submission" date="2018-02" db="EMBL/GenBank/DDBJ databases">
        <title>Rhizophora mucronata_Transcriptome.</title>
        <authorList>
            <person name="Meera S.P."/>
            <person name="Sreeshan A."/>
            <person name="Augustine A."/>
        </authorList>
    </citation>
    <scope>NUCLEOTIDE SEQUENCE</scope>
    <source>
        <tissue evidence="1">Leaf</tissue>
    </source>
</reference>
<dbReference type="AlphaFoldDB" id="A0A2P2Q5J9"/>
<organism evidence="1">
    <name type="scientific">Rhizophora mucronata</name>
    <name type="common">Asiatic mangrove</name>
    <dbReference type="NCBI Taxonomy" id="61149"/>
    <lineage>
        <taxon>Eukaryota</taxon>
        <taxon>Viridiplantae</taxon>
        <taxon>Streptophyta</taxon>
        <taxon>Embryophyta</taxon>
        <taxon>Tracheophyta</taxon>
        <taxon>Spermatophyta</taxon>
        <taxon>Magnoliopsida</taxon>
        <taxon>eudicotyledons</taxon>
        <taxon>Gunneridae</taxon>
        <taxon>Pentapetalae</taxon>
        <taxon>rosids</taxon>
        <taxon>fabids</taxon>
        <taxon>Malpighiales</taxon>
        <taxon>Rhizophoraceae</taxon>
        <taxon>Rhizophora</taxon>
    </lineage>
</organism>